<evidence type="ECO:0000313" key="2">
    <source>
        <dbReference type="Proteomes" id="UP000311919"/>
    </source>
</evidence>
<organism evidence="1 2">
    <name type="scientific">Schistosoma japonicum</name>
    <name type="common">Blood fluke</name>
    <dbReference type="NCBI Taxonomy" id="6182"/>
    <lineage>
        <taxon>Eukaryota</taxon>
        <taxon>Metazoa</taxon>
        <taxon>Spiralia</taxon>
        <taxon>Lophotrochozoa</taxon>
        <taxon>Platyhelminthes</taxon>
        <taxon>Trematoda</taxon>
        <taxon>Digenea</taxon>
        <taxon>Strigeidida</taxon>
        <taxon>Schistosomatoidea</taxon>
        <taxon>Schistosomatidae</taxon>
        <taxon>Schistosoma</taxon>
    </lineage>
</organism>
<dbReference type="PANTHER" id="PTHR33053:SF9">
    <property type="entry name" value="AGAP000105-PA"/>
    <property type="match status" value="1"/>
</dbReference>
<protein>
    <submittedName>
        <fullName evidence="1">Uncharacterized protein</fullName>
    </submittedName>
</protein>
<dbReference type="Proteomes" id="UP000311919">
    <property type="component" value="Unassembled WGS sequence"/>
</dbReference>
<feature type="non-terminal residue" evidence="1">
    <location>
        <position position="1"/>
    </location>
</feature>
<accession>A0A4Z2D0V3</accession>
<dbReference type="AlphaFoldDB" id="A0A4Z2D0V3"/>
<sequence>HKTKKQDAAYCIQSMQDDLNNLGKWCSDCRKRVGLKTLLQSKPLITATSIQIQLNIDGLSIYKNSLHQLWPILCRISKSFMTDVFVVGVYGGPTKPSNVNQFLADVVDKLKTILNNGVFIDNSRSTVKMVCGHTSRRGCDKCFAQCRRMSDKMVFPVDKHENRTDLSFRMQRDSYHHIGRSPFERLSIDMVKCFPLDCMHLICLGVVKKICQLWKQLATERRYGVHPNVTRSINDDITAKCRQFLLYIGPCILDKLLPKFLYEHFMELAFSIY</sequence>
<proteinExistence type="predicted"/>
<keyword evidence="2" id="KW-1185">Reference proteome</keyword>
<dbReference type="EMBL" id="SKCS01000374">
    <property type="protein sequence ID" value="TNN10113.1"/>
    <property type="molecule type" value="Genomic_DNA"/>
</dbReference>
<evidence type="ECO:0000313" key="1">
    <source>
        <dbReference type="EMBL" id="TNN10113.1"/>
    </source>
</evidence>
<feature type="non-terminal residue" evidence="1">
    <location>
        <position position="273"/>
    </location>
</feature>
<comment type="caution">
    <text evidence="1">The sequence shown here is derived from an EMBL/GenBank/DDBJ whole genome shotgun (WGS) entry which is preliminary data.</text>
</comment>
<dbReference type="STRING" id="6182.A0A4Z2D0V3"/>
<dbReference type="OrthoDB" id="10036512at2759"/>
<name>A0A4Z2D0V3_SCHJA</name>
<reference evidence="1 2" key="1">
    <citation type="submission" date="2019-03" db="EMBL/GenBank/DDBJ databases">
        <title>An improved genome assembly of the fluke Schistosoma japonicum.</title>
        <authorList>
            <person name="Hu W."/>
            <person name="Luo F."/>
            <person name="Yin M."/>
            <person name="Mo X."/>
            <person name="Sun C."/>
            <person name="Wu Q."/>
            <person name="Zhu B."/>
            <person name="Xiang M."/>
            <person name="Wang J."/>
            <person name="Wang Y."/>
            <person name="Zhang T."/>
            <person name="Xu B."/>
            <person name="Zheng H."/>
            <person name="Feng Z."/>
        </authorList>
    </citation>
    <scope>NUCLEOTIDE SEQUENCE [LARGE SCALE GENOMIC DNA]</scope>
    <source>
        <strain evidence="1">HuSjv2</strain>
        <tissue evidence="1">Worms</tissue>
    </source>
</reference>
<gene>
    <name evidence="1" type="ORF">EWB00_005730</name>
</gene>
<dbReference type="PANTHER" id="PTHR33053">
    <property type="entry name" value="PROTEIN, PUTATIVE-RELATED"/>
    <property type="match status" value="1"/>
</dbReference>